<name>A0A438D776_VITVI</name>
<dbReference type="PANTHER" id="PTHR47481:SF31">
    <property type="entry name" value="OS01G0873500 PROTEIN"/>
    <property type="match status" value="1"/>
</dbReference>
<proteinExistence type="predicted"/>
<evidence type="ECO:0000313" key="2">
    <source>
        <dbReference type="EMBL" id="RVW31306.1"/>
    </source>
</evidence>
<comment type="caution">
    <text evidence="2">The sequence shown here is derived from an EMBL/GenBank/DDBJ whole genome shotgun (WGS) entry which is preliminary data.</text>
</comment>
<dbReference type="AlphaFoldDB" id="A0A438D776"/>
<dbReference type="EMBL" id="QGNW01001762">
    <property type="protein sequence ID" value="RVW31306.1"/>
    <property type="molecule type" value="Genomic_DNA"/>
</dbReference>
<dbReference type="Pfam" id="PF14223">
    <property type="entry name" value="Retrotran_gag_2"/>
    <property type="match status" value="1"/>
</dbReference>
<accession>A0A438D776</accession>
<feature type="coiled-coil region" evidence="1">
    <location>
        <begin position="162"/>
        <end position="189"/>
    </location>
</feature>
<dbReference type="Proteomes" id="UP000288805">
    <property type="component" value="Unassembled WGS sequence"/>
</dbReference>
<evidence type="ECO:0000313" key="3">
    <source>
        <dbReference type="Proteomes" id="UP000288805"/>
    </source>
</evidence>
<reference evidence="2 3" key="1">
    <citation type="journal article" date="2018" name="PLoS Genet.">
        <title>Population sequencing reveals clonal diversity and ancestral inbreeding in the grapevine cultivar Chardonnay.</title>
        <authorList>
            <person name="Roach M.J."/>
            <person name="Johnson D.L."/>
            <person name="Bohlmann J."/>
            <person name="van Vuuren H.J."/>
            <person name="Jones S.J."/>
            <person name="Pretorius I.S."/>
            <person name="Schmidt S.A."/>
            <person name="Borneman A.R."/>
        </authorList>
    </citation>
    <scope>NUCLEOTIDE SEQUENCE [LARGE SCALE GENOMIC DNA]</scope>
    <source>
        <strain evidence="3">cv. Chardonnay</strain>
        <tissue evidence="2">Leaf</tissue>
    </source>
</reference>
<evidence type="ECO:0000256" key="1">
    <source>
        <dbReference type="SAM" id="Coils"/>
    </source>
</evidence>
<protein>
    <recommendedName>
        <fullName evidence="4">Retrovirus-related Pol polyprotein from transposon RE1</fullName>
    </recommendedName>
</protein>
<evidence type="ECO:0008006" key="4">
    <source>
        <dbReference type="Google" id="ProtNLM"/>
    </source>
</evidence>
<dbReference type="PANTHER" id="PTHR47481">
    <property type="match status" value="1"/>
</dbReference>
<organism evidence="2 3">
    <name type="scientific">Vitis vinifera</name>
    <name type="common">Grape</name>
    <dbReference type="NCBI Taxonomy" id="29760"/>
    <lineage>
        <taxon>Eukaryota</taxon>
        <taxon>Viridiplantae</taxon>
        <taxon>Streptophyta</taxon>
        <taxon>Embryophyta</taxon>
        <taxon>Tracheophyta</taxon>
        <taxon>Spermatophyta</taxon>
        <taxon>Magnoliopsida</taxon>
        <taxon>eudicotyledons</taxon>
        <taxon>Gunneridae</taxon>
        <taxon>Pentapetalae</taxon>
        <taxon>rosids</taxon>
        <taxon>Vitales</taxon>
        <taxon>Vitaceae</taxon>
        <taxon>Viteae</taxon>
        <taxon>Vitis</taxon>
    </lineage>
</organism>
<sequence>MENFVPVVFAHSLSIKLDDSNFLLWKQQVGVAIRGHKLQKFILKNENQPEKFLTTGDHVQGKINPECLDWEQQDQLFFSWLLSSMTKVMLTRMFKTKLQNIKKDDLSVKDYLLKIKSLIDQLASVRYIVTTKDHIDAIFDGLSFEYDTFVVSVNSRNDLYTVAEIESLLLAQENEIEKHSKELDATNQVNIAKISNNQQPRKNFNGGQGGFQHNFTGQGRIYISKDVQFNEKSSHFAKTKSTTSLSSIPSPTPTFHSALIPIHSPILPVLSPSTFFITNTIADQSNYDQTNAKSVSDVSRNVHSMRTKSKAGIFKPKVFIASKEPASIQEALLQDHWKAAMAEEYSTLVKK</sequence>
<gene>
    <name evidence="2" type="ORF">CK203_112141</name>
</gene>
<keyword evidence="1" id="KW-0175">Coiled coil</keyword>